<feature type="transmembrane region" description="Helical" evidence="10">
    <location>
        <begin position="456"/>
        <end position="472"/>
    </location>
</feature>
<dbReference type="PIRSF" id="PIRSF500217">
    <property type="entry name" value="AlgI"/>
    <property type="match status" value="1"/>
</dbReference>
<feature type="transmembrane region" description="Helical" evidence="10">
    <location>
        <begin position="245"/>
        <end position="265"/>
    </location>
</feature>
<dbReference type="RefSeq" id="WP_041017891.1">
    <property type="nucleotide sequence ID" value="NZ_CCEJ010000007.1"/>
</dbReference>
<feature type="transmembrane region" description="Helical" evidence="10">
    <location>
        <begin position="81"/>
        <end position="98"/>
    </location>
</feature>
<evidence type="ECO:0000256" key="5">
    <source>
        <dbReference type="ARBA" id="ARBA00022692"/>
    </source>
</evidence>
<protein>
    <submittedName>
        <fullName evidence="11">Poly(Beta-D-mannuronate) O-acetylase</fullName>
        <ecNumber evidence="11">2.3.1.-</ecNumber>
    </submittedName>
</protein>
<dbReference type="InterPro" id="IPR028362">
    <property type="entry name" value="AlgI"/>
</dbReference>
<feature type="transmembrane region" description="Helical" evidence="10">
    <location>
        <begin position="33"/>
        <end position="60"/>
    </location>
</feature>
<reference evidence="11" key="2">
    <citation type="submission" date="2014-09" db="EMBL/GenBank/DDBJ databases">
        <title>Criblamydia sequanensis harbors a mega-plasmid encoding arsenite resistance.</title>
        <authorList>
            <person name="Bertelli C."/>
            <person name="Goesmann A."/>
            <person name="Greub G."/>
        </authorList>
    </citation>
    <scope>NUCLEOTIDE SEQUENCE [LARGE SCALE GENOMIC DNA]</scope>
    <source>
        <strain evidence="11">CRIB-18</strain>
    </source>
</reference>
<dbReference type="GO" id="GO:0016746">
    <property type="term" value="F:acyltransferase activity"/>
    <property type="evidence" value="ECO:0007669"/>
    <property type="project" value="UniProtKB-KW"/>
</dbReference>
<feature type="transmembrane region" description="Helical" evidence="10">
    <location>
        <begin position="314"/>
        <end position="347"/>
    </location>
</feature>
<dbReference type="InterPro" id="IPR024194">
    <property type="entry name" value="Ac/AlaTfrase_AlgI/DltB"/>
</dbReference>
<evidence type="ECO:0000256" key="2">
    <source>
        <dbReference type="ARBA" id="ARBA00010323"/>
    </source>
</evidence>
<dbReference type="PANTHER" id="PTHR13285">
    <property type="entry name" value="ACYLTRANSFERASE"/>
    <property type="match status" value="1"/>
</dbReference>
<dbReference type="EMBL" id="CCEJ010000007">
    <property type="protein sequence ID" value="CDR34354.1"/>
    <property type="molecule type" value="Genomic_DNA"/>
</dbReference>
<feature type="transmembrane region" description="Helical" evidence="10">
    <location>
        <begin position="190"/>
        <end position="215"/>
    </location>
</feature>
<evidence type="ECO:0000256" key="7">
    <source>
        <dbReference type="ARBA" id="ARBA00023136"/>
    </source>
</evidence>
<dbReference type="GO" id="GO:0005886">
    <property type="term" value="C:plasma membrane"/>
    <property type="evidence" value="ECO:0007669"/>
    <property type="project" value="UniProtKB-SubCell"/>
</dbReference>
<comment type="subcellular location">
    <subcellularLocation>
        <location evidence="1">Cell membrane</location>
        <topology evidence="1">Multi-pass membrane protein</topology>
    </subcellularLocation>
</comment>
<keyword evidence="4 9" id="KW-0808">Transferase</keyword>
<dbReference type="STRING" id="1437425.CSEC_1540"/>
<dbReference type="GO" id="GO:0042121">
    <property type="term" value="P:alginic acid biosynthetic process"/>
    <property type="evidence" value="ECO:0007669"/>
    <property type="project" value="InterPro"/>
</dbReference>
<proteinExistence type="inferred from homology"/>
<organism evidence="11 12">
    <name type="scientific">Candidatus Criblamydia sequanensis CRIB-18</name>
    <dbReference type="NCBI Taxonomy" id="1437425"/>
    <lineage>
        <taxon>Bacteria</taxon>
        <taxon>Pseudomonadati</taxon>
        <taxon>Chlamydiota</taxon>
        <taxon>Chlamydiia</taxon>
        <taxon>Parachlamydiales</taxon>
        <taxon>Candidatus Criblamydiaceae</taxon>
        <taxon>Candidatus Criblamydia</taxon>
    </lineage>
</organism>
<evidence type="ECO:0000256" key="6">
    <source>
        <dbReference type="ARBA" id="ARBA00022989"/>
    </source>
</evidence>
<keyword evidence="6 10" id="KW-1133">Transmembrane helix</keyword>
<comment type="similarity">
    <text evidence="2 9">Belongs to the membrane-bound acyltransferase family.</text>
</comment>
<reference evidence="11" key="1">
    <citation type="submission" date="2013-12" db="EMBL/GenBank/DDBJ databases">
        <authorList>
            <person name="Linke B."/>
        </authorList>
    </citation>
    <scope>NUCLEOTIDE SEQUENCE [LARGE SCALE GENOMIC DNA]</scope>
    <source>
        <strain evidence="11">CRIB-18</strain>
    </source>
</reference>
<keyword evidence="12" id="KW-1185">Reference proteome</keyword>
<comment type="caution">
    <text evidence="11">The sequence shown here is derived from an EMBL/GenBank/DDBJ whole genome shotgun (WGS) entry which is preliminary data.</text>
</comment>
<evidence type="ECO:0000313" key="12">
    <source>
        <dbReference type="Proteomes" id="UP000031552"/>
    </source>
</evidence>
<dbReference type="Pfam" id="PF03062">
    <property type="entry name" value="MBOAT"/>
    <property type="match status" value="1"/>
</dbReference>
<keyword evidence="5 10" id="KW-0812">Transmembrane</keyword>
<dbReference type="OrthoDB" id="9805788at2"/>
<evidence type="ECO:0000256" key="10">
    <source>
        <dbReference type="SAM" id="Phobius"/>
    </source>
</evidence>
<accession>A0A090E0M1</accession>
<dbReference type="InterPro" id="IPR051085">
    <property type="entry name" value="MB_O-acyltransferase"/>
</dbReference>
<keyword evidence="3 9" id="KW-1003">Cell membrane</keyword>
<dbReference type="eggNOG" id="COG1696">
    <property type="taxonomic scope" value="Bacteria"/>
</dbReference>
<sequence>MIYSSFEFIFLFFPIALFGYFSLKKIKKEMTGFWLLLVSLIFYGSWNAAFLPLLIFSTLFNWLVGRKIEKMREVKKKARSWLIIGIAFNLLFLSYYKYSSLLLDLLNTLFSTSIPYQLSDFPIGISFITFQQITYLVDLYSKKIEKHGDIFAFSLFVSFFPQLIAGPIVLYQELIPQLADKKKPNDFDLIAKGIFIFSIGLFKKVILADSLSYWVDLGFSNVEKLTFIEAWIVAFAYNFELYFDFSAYSDMAIGIGWILGIHLPLNFNSPLKADNIQEFWKRWHITFSRFIRNYLYIPLGGSAFGKLRHASATFFVFFLTGLWHGSGLTFILWGLVHGAAIIFYQFWKKTGVVLSKTTGIFTTFIFCSIARIIFRSETIFQMKGILHTMALGKGVSLPQYMNGVIALKGLSFNGVMPLFRKDILSLVSFLALSFILCFLCRNSNELSKQFIPNKRHLGFSLFLFMSSLFYLGKAKSFIYFAF</sequence>
<dbReference type="EC" id="2.3.1.-" evidence="11"/>
<evidence type="ECO:0000256" key="1">
    <source>
        <dbReference type="ARBA" id="ARBA00004651"/>
    </source>
</evidence>
<dbReference type="PANTHER" id="PTHR13285:SF23">
    <property type="entry name" value="TEICHOIC ACID D-ALANYLTRANSFERASE"/>
    <property type="match status" value="1"/>
</dbReference>
<dbReference type="InterPro" id="IPR004299">
    <property type="entry name" value="MBOAT_fam"/>
</dbReference>
<gene>
    <name evidence="11" type="primary">algI</name>
    <name evidence="11" type="ORF">CSEC_1540</name>
</gene>
<evidence type="ECO:0000313" key="11">
    <source>
        <dbReference type="EMBL" id="CDR34354.1"/>
    </source>
</evidence>
<name>A0A090E0M1_9BACT</name>
<keyword evidence="8 9" id="KW-0012">Acyltransferase</keyword>
<keyword evidence="7 9" id="KW-0472">Membrane</keyword>
<feature type="transmembrane region" description="Helical" evidence="10">
    <location>
        <begin position="423"/>
        <end position="444"/>
    </location>
</feature>
<evidence type="ECO:0000256" key="3">
    <source>
        <dbReference type="ARBA" id="ARBA00022475"/>
    </source>
</evidence>
<feature type="transmembrane region" description="Helical" evidence="10">
    <location>
        <begin position="353"/>
        <end position="374"/>
    </location>
</feature>
<evidence type="ECO:0000256" key="9">
    <source>
        <dbReference type="PIRNR" id="PIRNR016636"/>
    </source>
</evidence>
<evidence type="ECO:0000256" key="8">
    <source>
        <dbReference type="ARBA" id="ARBA00023315"/>
    </source>
</evidence>
<feature type="transmembrane region" description="Helical" evidence="10">
    <location>
        <begin position="150"/>
        <end position="170"/>
    </location>
</feature>
<evidence type="ECO:0000256" key="4">
    <source>
        <dbReference type="ARBA" id="ARBA00022679"/>
    </source>
</evidence>
<dbReference type="AlphaFoldDB" id="A0A090E0M1"/>
<dbReference type="PIRSF" id="PIRSF016636">
    <property type="entry name" value="AlgI_DltB"/>
    <property type="match status" value="1"/>
</dbReference>
<dbReference type="Proteomes" id="UP000031552">
    <property type="component" value="Unassembled WGS sequence"/>
</dbReference>